<keyword evidence="1" id="KW-1133">Transmembrane helix</keyword>
<keyword evidence="3" id="KW-1185">Reference proteome</keyword>
<evidence type="ECO:0000313" key="2">
    <source>
        <dbReference type="EMBL" id="EEF32652.1"/>
    </source>
</evidence>
<dbReference type="InParanoid" id="B9SUQ4"/>
<dbReference type="Proteomes" id="UP000008311">
    <property type="component" value="Unassembled WGS sequence"/>
</dbReference>
<gene>
    <name evidence="2" type="ORF">RCOM_0626710</name>
</gene>
<evidence type="ECO:0000256" key="1">
    <source>
        <dbReference type="SAM" id="Phobius"/>
    </source>
</evidence>
<dbReference type="AlphaFoldDB" id="B9SUQ4"/>
<proteinExistence type="predicted"/>
<dbReference type="PANTHER" id="PTHR45295:SF1">
    <property type="entry name" value="CHAPERONE PROTEIN DNAJ C76, CHLOROPLASTIC"/>
    <property type="match status" value="1"/>
</dbReference>
<dbReference type="STRING" id="3988.B9SUQ4"/>
<keyword evidence="1" id="KW-0472">Membrane</keyword>
<organism evidence="2 3">
    <name type="scientific">Ricinus communis</name>
    <name type="common">Castor bean</name>
    <dbReference type="NCBI Taxonomy" id="3988"/>
    <lineage>
        <taxon>Eukaryota</taxon>
        <taxon>Viridiplantae</taxon>
        <taxon>Streptophyta</taxon>
        <taxon>Embryophyta</taxon>
        <taxon>Tracheophyta</taxon>
        <taxon>Spermatophyta</taxon>
        <taxon>Magnoliopsida</taxon>
        <taxon>eudicotyledons</taxon>
        <taxon>Gunneridae</taxon>
        <taxon>Pentapetalae</taxon>
        <taxon>rosids</taxon>
        <taxon>fabids</taxon>
        <taxon>Malpighiales</taxon>
        <taxon>Euphorbiaceae</taxon>
        <taxon>Acalyphoideae</taxon>
        <taxon>Acalypheae</taxon>
        <taxon>Ricinus</taxon>
    </lineage>
</organism>
<dbReference type="FunCoup" id="B9SUQ4">
    <property type="interactions" value="120"/>
</dbReference>
<dbReference type="EMBL" id="EQ974151">
    <property type="protein sequence ID" value="EEF32652.1"/>
    <property type="molecule type" value="Genomic_DNA"/>
</dbReference>
<dbReference type="PANTHER" id="PTHR45295">
    <property type="entry name" value="CHAPERONE PROTEIN DNAJ C76, CHLOROPLASTIC"/>
    <property type="match status" value="1"/>
</dbReference>
<keyword evidence="2" id="KW-0346">Stress response</keyword>
<sequence>MVERSDLSALEFLMSKQPRGNVRVGASHTGGARVSNIFVDVKKFQTRFVDAMNKANSESSKETDLQREVRISAIQAIRSISNWLYWQSPKASESKRQSLQNLPQIAQKSTEPNIDKLRQAAAARKQANQSTSPIANIIYHDEYWIPSTAALPASTNNSAIRATPEALHAKDPKHLNEEDFRTRENQRDPLEWRIPMSTGIIAAVIVHSQVSQHAVGGLNGHVGGALALEVVNSSWLQVTLAGITWYLFGVATIQLVEAIRKRF</sequence>
<evidence type="ECO:0000313" key="3">
    <source>
        <dbReference type="Proteomes" id="UP000008311"/>
    </source>
</evidence>
<reference evidence="3" key="1">
    <citation type="journal article" date="2010" name="Nat. Biotechnol.">
        <title>Draft genome sequence of the oilseed species Ricinus communis.</title>
        <authorList>
            <person name="Chan A.P."/>
            <person name="Crabtree J."/>
            <person name="Zhao Q."/>
            <person name="Lorenzi H."/>
            <person name="Orvis J."/>
            <person name="Puiu D."/>
            <person name="Melake-Berhan A."/>
            <person name="Jones K.M."/>
            <person name="Redman J."/>
            <person name="Chen G."/>
            <person name="Cahoon E.B."/>
            <person name="Gedil M."/>
            <person name="Stanke M."/>
            <person name="Haas B.J."/>
            <person name="Wortman J.R."/>
            <person name="Fraser-Liggett C.M."/>
            <person name="Ravel J."/>
            <person name="Rabinowicz P.D."/>
        </authorList>
    </citation>
    <scope>NUCLEOTIDE SEQUENCE [LARGE SCALE GENOMIC DNA]</scope>
    <source>
        <strain evidence="3">cv. Hale</strain>
    </source>
</reference>
<accession>B9SUQ4</accession>
<name>B9SUQ4_RICCO</name>
<protein>
    <submittedName>
        <fullName evidence="2">Heat shock protein binding protein, putative</fullName>
    </submittedName>
</protein>
<dbReference type="eggNOG" id="KOG0716">
    <property type="taxonomic scope" value="Eukaryota"/>
</dbReference>
<feature type="transmembrane region" description="Helical" evidence="1">
    <location>
        <begin position="235"/>
        <end position="256"/>
    </location>
</feature>
<keyword evidence="1" id="KW-0812">Transmembrane</keyword>